<comment type="caution">
    <text evidence="2">The sequence shown here is derived from an EMBL/GenBank/DDBJ whole genome shotgun (WGS) entry which is preliminary data.</text>
</comment>
<gene>
    <name evidence="2" type="ORF">FEV51_00880</name>
</gene>
<evidence type="ECO:0000313" key="2">
    <source>
        <dbReference type="EMBL" id="TMM49786.1"/>
    </source>
</evidence>
<dbReference type="OrthoDB" id="7427292at2"/>
<organism evidence="2 3">
    <name type="scientific">Qipengyuania marisflavi</name>
    <dbReference type="NCBI Taxonomy" id="2486356"/>
    <lineage>
        <taxon>Bacteria</taxon>
        <taxon>Pseudomonadati</taxon>
        <taxon>Pseudomonadota</taxon>
        <taxon>Alphaproteobacteria</taxon>
        <taxon>Sphingomonadales</taxon>
        <taxon>Erythrobacteraceae</taxon>
        <taxon>Qipengyuania</taxon>
    </lineage>
</organism>
<dbReference type="EMBL" id="VCAO01000001">
    <property type="protein sequence ID" value="TMM49786.1"/>
    <property type="molecule type" value="Genomic_DNA"/>
</dbReference>
<proteinExistence type="predicted"/>
<dbReference type="Proteomes" id="UP000309668">
    <property type="component" value="Unassembled WGS sequence"/>
</dbReference>
<dbReference type="RefSeq" id="WP_138615347.1">
    <property type="nucleotide sequence ID" value="NZ_VCAO01000001.1"/>
</dbReference>
<name>A0A5S3P8N5_9SPHN</name>
<evidence type="ECO:0000313" key="3">
    <source>
        <dbReference type="Proteomes" id="UP000309668"/>
    </source>
</evidence>
<protein>
    <submittedName>
        <fullName evidence="2">Uncharacterized protein</fullName>
    </submittedName>
</protein>
<accession>A0A5S3P8N5</accession>
<keyword evidence="3" id="KW-1185">Reference proteome</keyword>
<sequence>MSGLLPSLSRAAISHDPAQRAGGASSQLHGGNRARISVTADGRRPSRGNAERYDARRDAWLELLVDGLTFDLLGLAPGPALDTPAISHLFSVPTDLDLGAMDAIGLFPGPHLCGGANSLPVVRTMLALASDMAEALGAVRAVVWSPASSAIAPAFFRKIVASWLRGGPFPAMGVVSYAVDGEGGLQSEGLAFFNGQELALSPALSDDRIAATRLAARLVHELVASGAITEDTVFATEDGGQIMLSPDTAGRTIRVTGM</sequence>
<evidence type="ECO:0000256" key="1">
    <source>
        <dbReference type="SAM" id="MobiDB-lite"/>
    </source>
</evidence>
<feature type="compositionally biased region" description="Basic and acidic residues" evidence="1">
    <location>
        <begin position="41"/>
        <end position="50"/>
    </location>
</feature>
<dbReference type="AlphaFoldDB" id="A0A5S3P8N5"/>
<feature type="region of interest" description="Disordered" evidence="1">
    <location>
        <begin position="15"/>
        <end position="50"/>
    </location>
</feature>
<reference evidence="2 3" key="1">
    <citation type="submission" date="2019-05" db="EMBL/GenBank/DDBJ databases">
        <title>Erythrobacter marisflavi sp. nov., isolated from isolated from water of an estuary environment.</title>
        <authorList>
            <person name="Yoon J.-H."/>
        </authorList>
    </citation>
    <scope>NUCLEOTIDE SEQUENCE [LARGE SCALE GENOMIC DNA]</scope>
    <source>
        <strain evidence="2 3">KEM-5</strain>
    </source>
</reference>